<evidence type="ECO:0000313" key="11">
    <source>
        <dbReference type="EMBL" id="KAK4215385.1"/>
    </source>
</evidence>
<reference evidence="11" key="2">
    <citation type="submission" date="2023-05" db="EMBL/GenBank/DDBJ databases">
        <authorList>
            <consortium name="Lawrence Berkeley National Laboratory"/>
            <person name="Steindorff A."/>
            <person name="Hensen N."/>
            <person name="Bonometti L."/>
            <person name="Westerberg I."/>
            <person name="Brannstrom I.O."/>
            <person name="Guillou S."/>
            <person name="Cros-Aarteil S."/>
            <person name="Calhoun S."/>
            <person name="Haridas S."/>
            <person name="Kuo A."/>
            <person name="Mondo S."/>
            <person name="Pangilinan J."/>
            <person name="Riley R."/>
            <person name="Labutti K."/>
            <person name="Andreopoulos B."/>
            <person name="Lipzen A."/>
            <person name="Chen C."/>
            <person name="Yanf M."/>
            <person name="Daum C."/>
            <person name="Ng V."/>
            <person name="Clum A."/>
            <person name="Ohm R."/>
            <person name="Martin F."/>
            <person name="Silar P."/>
            <person name="Natvig D."/>
            <person name="Lalanne C."/>
            <person name="Gautier V."/>
            <person name="Ament-Velasquez S.L."/>
            <person name="Kruys A."/>
            <person name="Hutchinson M.I."/>
            <person name="Powell A.J."/>
            <person name="Barry K."/>
            <person name="Miller A.N."/>
            <person name="Grigoriev I.V."/>
            <person name="Debuchy R."/>
            <person name="Gladieux P."/>
            <person name="Thoren M.H."/>
            <person name="Johannesson H."/>
        </authorList>
    </citation>
    <scope>NUCLEOTIDE SEQUENCE</scope>
    <source>
        <strain evidence="11">PSN293</strain>
    </source>
</reference>
<sequence length="282" mass="32237">MPKKYHPVSRDEEHSIDGGFPEKGVLLPQSEHDQDQDIPTTQRRTRNGLPNHWIWLVHAVLLSFSITMFAMSFCRKTGSPSDPKFLENIGTYSPLFPAVKYEKQKYSLAPIIKDSPYVGYGPSVDRAWDSVANDVADIMITEEERQRLGLSADSLKIQNPKTGEWGYRAGVEVFHQLHCLNLLRQVIYKKEYYGQKELGGDVGDADSAEDLFGHVDHCIEALRENLMCQGDVSVFTFKKFPELEDQGIEGNWPDFSINHMCRNFEAIKKWNNDHAASWDYHA</sequence>
<evidence type="ECO:0000256" key="9">
    <source>
        <dbReference type="SAM" id="MobiDB-lite"/>
    </source>
</evidence>
<gene>
    <name evidence="11" type="ORF">QBC37DRAFT_312389</name>
</gene>
<evidence type="ECO:0000256" key="7">
    <source>
        <dbReference type="ARBA" id="ARBA00023180"/>
    </source>
</evidence>
<evidence type="ECO:0000256" key="3">
    <source>
        <dbReference type="ARBA" id="ARBA00022692"/>
    </source>
</evidence>
<accession>A0AAN6YB70</accession>
<protein>
    <recommendedName>
        <fullName evidence="13">Cyclochlorotine biosynthesis protein O</fullName>
    </recommendedName>
</protein>
<dbReference type="GO" id="GO:0043386">
    <property type="term" value="P:mycotoxin biosynthetic process"/>
    <property type="evidence" value="ECO:0007669"/>
    <property type="project" value="InterPro"/>
</dbReference>
<dbReference type="InterPro" id="IPR021765">
    <property type="entry name" value="UstYa-like"/>
</dbReference>
<organism evidence="11 12">
    <name type="scientific">Rhypophila decipiens</name>
    <dbReference type="NCBI Taxonomy" id="261697"/>
    <lineage>
        <taxon>Eukaryota</taxon>
        <taxon>Fungi</taxon>
        <taxon>Dikarya</taxon>
        <taxon>Ascomycota</taxon>
        <taxon>Pezizomycotina</taxon>
        <taxon>Sordariomycetes</taxon>
        <taxon>Sordariomycetidae</taxon>
        <taxon>Sordariales</taxon>
        <taxon>Naviculisporaceae</taxon>
        <taxon>Rhypophila</taxon>
    </lineage>
</organism>
<evidence type="ECO:0000256" key="10">
    <source>
        <dbReference type="SAM" id="Phobius"/>
    </source>
</evidence>
<evidence type="ECO:0000313" key="12">
    <source>
        <dbReference type="Proteomes" id="UP001301769"/>
    </source>
</evidence>
<feature type="region of interest" description="Disordered" evidence="9">
    <location>
        <begin position="1"/>
        <end position="44"/>
    </location>
</feature>
<evidence type="ECO:0000256" key="6">
    <source>
        <dbReference type="ARBA" id="ARBA00023136"/>
    </source>
</evidence>
<keyword evidence="3 10" id="KW-0812">Transmembrane</keyword>
<dbReference type="EMBL" id="MU858080">
    <property type="protein sequence ID" value="KAK4215385.1"/>
    <property type="molecule type" value="Genomic_DNA"/>
</dbReference>
<dbReference type="Proteomes" id="UP001301769">
    <property type="component" value="Unassembled WGS sequence"/>
</dbReference>
<comment type="pathway">
    <text evidence="2">Mycotoxin biosynthesis.</text>
</comment>
<comment type="caution">
    <text evidence="11">The sequence shown here is derived from an EMBL/GenBank/DDBJ whole genome shotgun (WGS) entry which is preliminary data.</text>
</comment>
<evidence type="ECO:0000256" key="8">
    <source>
        <dbReference type="ARBA" id="ARBA00035112"/>
    </source>
</evidence>
<evidence type="ECO:0008006" key="13">
    <source>
        <dbReference type="Google" id="ProtNLM"/>
    </source>
</evidence>
<evidence type="ECO:0000256" key="1">
    <source>
        <dbReference type="ARBA" id="ARBA00004167"/>
    </source>
</evidence>
<keyword evidence="6 10" id="KW-0472">Membrane</keyword>
<evidence type="ECO:0000256" key="2">
    <source>
        <dbReference type="ARBA" id="ARBA00004685"/>
    </source>
</evidence>
<feature type="transmembrane region" description="Helical" evidence="10">
    <location>
        <begin position="53"/>
        <end position="73"/>
    </location>
</feature>
<comment type="subcellular location">
    <subcellularLocation>
        <location evidence="1">Membrane</location>
        <topology evidence="1">Single-pass membrane protein</topology>
    </subcellularLocation>
</comment>
<dbReference type="AlphaFoldDB" id="A0AAN6YB70"/>
<keyword evidence="12" id="KW-1185">Reference proteome</keyword>
<keyword evidence="4 10" id="KW-1133">Transmembrane helix</keyword>
<proteinExistence type="inferred from homology"/>
<dbReference type="GO" id="GO:0016020">
    <property type="term" value="C:membrane"/>
    <property type="evidence" value="ECO:0007669"/>
    <property type="project" value="UniProtKB-SubCell"/>
</dbReference>
<comment type="similarity">
    <text evidence="8">Belongs to the ustYa family.</text>
</comment>
<dbReference type="Pfam" id="PF11807">
    <property type="entry name" value="UstYa"/>
    <property type="match status" value="1"/>
</dbReference>
<evidence type="ECO:0000256" key="5">
    <source>
        <dbReference type="ARBA" id="ARBA00023026"/>
    </source>
</evidence>
<reference evidence="11" key="1">
    <citation type="journal article" date="2023" name="Mol. Phylogenet. Evol.">
        <title>Genome-scale phylogeny and comparative genomics of the fungal order Sordariales.</title>
        <authorList>
            <person name="Hensen N."/>
            <person name="Bonometti L."/>
            <person name="Westerberg I."/>
            <person name="Brannstrom I.O."/>
            <person name="Guillou S."/>
            <person name="Cros-Aarteil S."/>
            <person name="Calhoun S."/>
            <person name="Haridas S."/>
            <person name="Kuo A."/>
            <person name="Mondo S."/>
            <person name="Pangilinan J."/>
            <person name="Riley R."/>
            <person name="LaButti K."/>
            <person name="Andreopoulos B."/>
            <person name="Lipzen A."/>
            <person name="Chen C."/>
            <person name="Yan M."/>
            <person name="Daum C."/>
            <person name="Ng V."/>
            <person name="Clum A."/>
            <person name="Steindorff A."/>
            <person name="Ohm R.A."/>
            <person name="Martin F."/>
            <person name="Silar P."/>
            <person name="Natvig D.O."/>
            <person name="Lalanne C."/>
            <person name="Gautier V."/>
            <person name="Ament-Velasquez S.L."/>
            <person name="Kruys A."/>
            <person name="Hutchinson M.I."/>
            <person name="Powell A.J."/>
            <person name="Barry K."/>
            <person name="Miller A.N."/>
            <person name="Grigoriev I.V."/>
            <person name="Debuchy R."/>
            <person name="Gladieux P."/>
            <person name="Hiltunen Thoren M."/>
            <person name="Johannesson H."/>
        </authorList>
    </citation>
    <scope>NUCLEOTIDE SEQUENCE</scope>
    <source>
        <strain evidence="11">PSN293</strain>
    </source>
</reference>
<dbReference type="PANTHER" id="PTHR33365:SF4">
    <property type="entry name" value="CYCLOCHLOROTINE BIOSYNTHESIS PROTEIN O"/>
    <property type="match status" value="1"/>
</dbReference>
<keyword evidence="5" id="KW-0843">Virulence</keyword>
<name>A0AAN6YB70_9PEZI</name>
<keyword evidence="7" id="KW-0325">Glycoprotein</keyword>
<dbReference type="PANTHER" id="PTHR33365">
    <property type="entry name" value="YALI0B05434P"/>
    <property type="match status" value="1"/>
</dbReference>
<evidence type="ECO:0000256" key="4">
    <source>
        <dbReference type="ARBA" id="ARBA00022989"/>
    </source>
</evidence>